<proteinExistence type="predicted"/>
<evidence type="ECO:0000313" key="3">
    <source>
        <dbReference type="EMBL" id="OXU21516.1"/>
    </source>
</evidence>
<feature type="region of interest" description="Disordered" evidence="2">
    <location>
        <begin position="1"/>
        <end position="47"/>
    </location>
</feature>
<dbReference type="EMBL" id="NNAY01002340">
    <property type="protein sequence ID" value="OXU21516.1"/>
    <property type="molecule type" value="Genomic_DNA"/>
</dbReference>
<organism evidence="3 4">
    <name type="scientific">Trichomalopsis sarcophagae</name>
    <dbReference type="NCBI Taxonomy" id="543379"/>
    <lineage>
        <taxon>Eukaryota</taxon>
        <taxon>Metazoa</taxon>
        <taxon>Ecdysozoa</taxon>
        <taxon>Arthropoda</taxon>
        <taxon>Hexapoda</taxon>
        <taxon>Insecta</taxon>
        <taxon>Pterygota</taxon>
        <taxon>Neoptera</taxon>
        <taxon>Endopterygota</taxon>
        <taxon>Hymenoptera</taxon>
        <taxon>Apocrita</taxon>
        <taxon>Proctotrupomorpha</taxon>
        <taxon>Chalcidoidea</taxon>
        <taxon>Pteromalidae</taxon>
        <taxon>Pteromalinae</taxon>
        <taxon>Trichomalopsis</taxon>
    </lineage>
</organism>
<feature type="compositionally biased region" description="Basic residues" evidence="2">
    <location>
        <begin position="169"/>
        <end position="183"/>
    </location>
</feature>
<keyword evidence="4" id="KW-1185">Reference proteome</keyword>
<feature type="coiled-coil region" evidence="1">
    <location>
        <begin position="88"/>
        <end position="115"/>
    </location>
</feature>
<feature type="region of interest" description="Disordered" evidence="2">
    <location>
        <begin position="154"/>
        <end position="215"/>
    </location>
</feature>
<reference evidence="3 4" key="1">
    <citation type="journal article" date="2017" name="Curr. Biol.">
        <title>The Evolution of Venom by Co-option of Single-Copy Genes.</title>
        <authorList>
            <person name="Martinson E.O."/>
            <person name="Mrinalini"/>
            <person name="Kelkar Y.D."/>
            <person name="Chang C.H."/>
            <person name="Werren J.H."/>
        </authorList>
    </citation>
    <scope>NUCLEOTIDE SEQUENCE [LARGE SCALE GENOMIC DNA]</scope>
    <source>
        <strain evidence="3 4">Alberta</strain>
        <tissue evidence="3">Whole body</tissue>
    </source>
</reference>
<comment type="caution">
    <text evidence="3">The sequence shown here is derived from an EMBL/GenBank/DDBJ whole genome shotgun (WGS) entry which is preliminary data.</text>
</comment>
<gene>
    <name evidence="3" type="ORF">TSAR_003945</name>
</gene>
<sequence>MVLKGKEGEANSQGRESKSKKRKEREYKARTVVTKDPTSNPVDQGDRLTVLKDTIRRTIEYAEGRTNEHETVRTHLTKAMKGTGKKSRRKAVQNHNQKEEHMNKLLEEVDDLIVNTPRDRNNIIERNFMKQNTRYERNQVGLFEDAILANIGSKRSRGSLTNSPEEKSRRKQDRQRQRQKKAAMQRETLVPRVPHNVPQPLTKVRSNKNKRPEKILVKVGQNKTYAEVL</sequence>
<dbReference type="AlphaFoldDB" id="A0A232ET91"/>
<name>A0A232ET91_9HYME</name>
<evidence type="ECO:0000256" key="1">
    <source>
        <dbReference type="SAM" id="Coils"/>
    </source>
</evidence>
<keyword evidence="1" id="KW-0175">Coiled coil</keyword>
<protein>
    <submittedName>
        <fullName evidence="3">Uncharacterized protein</fullName>
    </submittedName>
</protein>
<evidence type="ECO:0000256" key="2">
    <source>
        <dbReference type="SAM" id="MobiDB-lite"/>
    </source>
</evidence>
<evidence type="ECO:0000313" key="4">
    <source>
        <dbReference type="Proteomes" id="UP000215335"/>
    </source>
</evidence>
<dbReference type="Proteomes" id="UP000215335">
    <property type="component" value="Unassembled WGS sequence"/>
</dbReference>
<accession>A0A232ET91</accession>